<dbReference type="Pfam" id="PF07591">
    <property type="entry name" value="PT-HINT"/>
    <property type="match status" value="1"/>
</dbReference>
<dbReference type="InterPro" id="IPR031325">
    <property type="entry name" value="RHS_repeat"/>
</dbReference>
<dbReference type="Gene3D" id="2.170.16.10">
    <property type="entry name" value="Hedgehog/Intein (Hint) domain"/>
    <property type="match status" value="1"/>
</dbReference>
<dbReference type="SUPFAM" id="SSF51294">
    <property type="entry name" value="Hedgehog/intein (Hint) domain"/>
    <property type="match status" value="1"/>
</dbReference>
<protein>
    <submittedName>
        <fullName evidence="4">Polymorphic toxin-type HINT domain-containing protein</fullName>
    </submittedName>
</protein>
<dbReference type="Pfam" id="PF25023">
    <property type="entry name" value="TEN_YD-shell"/>
    <property type="match status" value="6"/>
</dbReference>
<organism evidence="4 5">
    <name type="scientific">Cohnella boryungensis</name>
    <dbReference type="NCBI Taxonomy" id="768479"/>
    <lineage>
        <taxon>Bacteria</taxon>
        <taxon>Bacillati</taxon>
        <taxon>Bacillota</taxon>
        <taxon>Bacilli</taxon>
        <taxon>Bacillales</taxon>
        <taxon>Paenibacillaceae</taxon>
        <taxon>Cohnella</taxon>
    </lineage>
</organism>
<dbReference type="InterPro" id="IPR056823">
    <property type="entry name" value="TEN-like_YD-shell"/>
</dbReference>
<dbReference type="InterPro" id="IPR022385">
    <property type="entry name" value="Rhs_assc_core"/>
</dbReference>
<name>A0ABV8S783_9BACL</name>
<dbReference type="CDD" id="cd00081">
    <property type="entry name" value="Hint"/>
    <property type="match status" value="1"/>
</dbReference>
<dbReference type="PANTHER" id="PTHR32305:SF15">
    <property type="entry name" value="PROTEIN RHSA-RELATED"/>
    <property type="match status" value="1"/>
</dbReference>
<dbReference type="RefSeq" id="WP_378126329.1">
    <property type="nucleotide sequence ID" value="NZ_JBHSED010000004.1"/>
</dbReference>
<evidence type="ECO:0000259" key="3">
    <source>
        <dbReference type="SMART" id="SM00306"/>
    </source>
</evidence>
<dbReference type="PROSITE" id="PS50817">
    <property type="entry name" value="INTEIN_N_TER"/>
    <property type="match status" value="1"/>
</dbReference>
<dbReference type="NCBIfam" id="TIGR03696">
    <property type="entry name" value="Rhs_assc_core"/>
    <property type="match status" value="1"/>
</dbReference>
<sequence length="2526" mass="278522">MHKSSYSIPANAYAYYKVSLQAGEAIGLKTLSPVGIAVLSSDQAVLAESASQSIMFQAESVGTYYVRIQQGGETGKVTVWSALGYLNPGPQLIKSGYYATDLEADRTVVFTSPSVNGYNTSLYVYHDLGKSPEAYGPYSKLEYIPTLSDQYYLNVSANSERTMTSVDGSDFANAYLLGIEDRAVHKSSYSIPANAYAYYKVSLQAGEAIGLKALSPVGIAVLSSDQAMLAESASKSIMFQAENAGTYYVRIQQGGETGKVTVWSALGYLNPGPQPVKSGYYATDLKADRTVVFTSPIINGYDTALYVYHDLGKSHEAYGYSKLVYIPTLSDQFYLRVSGNSGSTLNSADGSDFANAYPLGIEEGKIHQSNFSVPVNAYAYYKVNLLAGQAFSVIANEVGGLAVLSANNDVLASSSNNKIVYLAESSGTYFVRIQQVGTKGPIKVFASLYFIAPGPQEINTGYYSIDVKANRTIVIAVDTTIGVNNLYLYKGTELKEVATGRSNMSYTPDSDDHYFVRTSVSDGTLMASADGSDYDQAYPIVINVLSSNTIPAHESSYYKVQLQSGKYYSFMADTGNGISLYDQYGNYKGGSNDIILDYLADADGLYYVRLLNASDQRKKVGFGVYEVFMDQQFGEIDDSGYSEFGGQLNSYRRYIFQLRGAKYMAILNTNGSVLQRSTSPDHTITFSPSASGQYWIRVYGDPGESFVVLFSDGLSGNVAVQQINKIDPSTVDTLTLVEDPIDTSTGAHVISLSKLSQEGTLPFGVQLNYNSLFLNNGILGRGWSHQYEARLLAMDNGSLQLKWGANRYNTFWSKDANTYTSSEQAVKRDTIIKNADGTYELKRADHIRYQFDTQGNLTSLINAQGQSLLFAYNNAGTLSKVTNALTGQTLQFTYDEYGRLRKVKDGIEREINFGYDESNNLTQMSDESGSTYTYSYDAMGRILTGTDRDGVQVFKDTYDSLGRVVKQVDALGAISIFQYDESTQPGYLITTVTNREGKISKLYHDSQYKLVKKIDEAGGVTSYSYDIYGNRSKMIDPAGQTSHMTYDERGNLLSIQDSAGKITRMVYDAQNRITRLTNAAGNNISYEYDGNNNLLSLTDLNGNRLSYTYDIKGLLVAETAPNGGVTSYAYNDNHQVAEVTDPEGNTTLYSYDAAGRLIQTSDPSGYLTQYAYDRDNNLTQITDELGNLTTIIYNSFGAPVKQIDALGNETTYKYNGNGKLIEKTDALGFITRYTYDAVDRLTTVTDALGNQSRLGYDAKGRLKSSTDVLGNQTVYEYDPLDRLLRTIYPEGNAVSVVYNPAGDVIQSIDSLGNKKLMDYDATGHITSFIDPAGAINAYTYDAAGQLLTETDSLGSSTAYTYDSVGNITSVTDAVGHKKSYVYNKNNDLVSIMDSVSGTMTMRYDANGRLVEKTDSLGYSTLYEYDGKNRLVQEIDPAGARTQYEYDELDRNIRTTNAEGHSETYVYDALGRLVQSIDANGFVTQFSYDAVGNMLSATDPLGHIRSYTYDAAGHLLTETDGNGNVTAYSYNKNGMLTKKTDALGYVTTLHYDSENRLIKVTNPLGNSVRYQYDALGRLVATINELDQTVRSVYDAAGRLIQSIDASGTVAYSATYDNVGHVTSVSDALGSTTSLNYDAAGRVIQKKDALDRTLVYQYDALDRMISVTDPLEGISAQTFDTAGNLTSYTDPNQDRTSYSFNKLGQVIQTTFAYGGSIYYTYDSKGHLVLRTNARAQQAQNEYDAAGRLTRTIELAGEVTYSYDNNDNVLSVTDAVYGNKTRTYDALNRVLTLTDSRNQTIGYTYDAAGRLAKITYPDGKNVSYAYDAADRMIAVTDWAGRVTRYEYDVNGRLVKTKRTDGSIETRIYDTAGKLLQLRDVAADGTVWIEDGYTYDEIGNVSTEAEKSYIYDPLNRLITTNDTQYAYDAAGNLTMISGDADISMNFGSNNRLLSFNEQDIQYDADGNMLSGPLHGQMDAFVYDSRNRLIQAGEIRYTYDAEDVRTSLISVTEATYYVTDTASYLSQVLMETDESGAPNAYYIYGLGLLGRQDADGTYSTYHFDRRGSTTVLTDIQGQRTDSYEYGAYGELLLHEGETNNPFLYNGRDGVMTDPNGLYYMRARYYSPEIKRFVNRDVVQGSIAEGASLNRYAYVNGNPVSYIDPFGLSRDEDNDGFLDWAWRASKATADFLILDDVKTLSDSNASWLDKAFAATTFIPGGKIINVLSKGKKLIKIGSKVDDVAQLAKTEKKVTNSVKLQPGSSRAAKQKEYDFFGKGCNCFTAGTKVITDQGERNIEDIKVGDRVLSKDDETGEIAYKEVLNLFRNERDVIYKLTVNGQLIETTFNHPFWVAGKGWVLAVDLEEGDQLQNSNGELLTIEEITIVKLEEKVTVYNFEVADFHTYFVSDLSIWVHNTNTKNCVPEGVGGIPKRNYEPSPKHDPQSGWGSPNPIPDAKTGQELLDGAYSSSKNKQLYNIYEGKLVKFQPDGEAGWHPYEVVNPAKEVPADVLRQMVNDGKISKADYNKMIKNNK</sequence>
<dbReference type="InterPro" id="IPR006141">
    <property type="entry name" value="Intein_N"/>
</dbReference>
<dbReference type="InterPro" id="IPR045351">
    <property type="entry name" value="DUF6531"/>
</dbReference>
<dbReference type="SMART" id="SM00306">
    <property type="entry name" value="HintN"/>
    <property type="match status" value="1"/>
</dbReference>
<dbReference type="InterPro" id="IPR050708">
    <property type="entry name" value="T6SS_VgrG/RHS"/>
</dbReference>
<dbReference type="SUPFAM" id="SSF50969">
    <property type="entry name" value="YVTN repeat-like/Quinoprotein amine dehydrogenase"/>
    <property type="match status" value="1"/>
</dbReference>
<dbReference type="Pfam" id="PF05593">
    <property type="entry name" value="RHS_repeat"/>
    <property type="match status" value="4"/>
</dbReference>
<comment type="caution">
    <text evidence="4">The sequence shown here is derived from an EMBL/GenBank/DDBJ whole genome shotgun (WGS) entry which is preliminary data.</text>
</comment>
<keyword evidence="1" id="KW-0677">Repeat</keyword>
<dbReference type="PANTHER" id="PTHR32305">
    <property type="match status" value="1"/>
</dbReference>
<feature type="region of interest" description="Disordered" evidence="2">
    <location>
        <begin position="2418"/>
        <end position="2453"/>
    </location>
</feature>
<dbReference type="NCBIfam" id="TIGR01643">
    <property type="entry name" value="YD_repeat_2x"/>
    <property type="match status" value="26"/>
</dbReference>
<reference evidence="5" key="1">
    <citation type="journal article" date="2019" name="Int. J. Syst. Evol. Microbiol.">
        <title>The Global Catalogue of Microorganisms (GCM) 10K type strain sequencing project: providing services to taxonomists for standard genome sequencing and annotation.</title>
        <authorList>
            <consortium name="The Broad Institute Genomics Platform"/>
            <consortium name="The Broad Institute Genome Sequencing Center for Infectious Disease"/>
            <person name="Wu L."/>
            <person name="Ma J."/>
        </authorList>
    </citation>
    <scope>NUCLEOTIDE SEQUENCE [LARGE SCALE GENOMIC DNA]</scope>
    <source>
        <strain evidence="5">CGMCC 4.1641</strain>
    </source>
</reference>
<dbReference type="SUPFAM" id="SSF63829">
    <property type="entry name" value="Calcium-dependent phosphotriesterase"/>
    <property type="match status" value="1"/>
</dbReference>
<dbReference type="InterPro" id="IPR036844">
    <property type="entry name" value="Hint_dom_sf"/>
</dbReference>
<dbReference type="PROSITE" id="PS50818">
    <property type="entry name" value="INTEIN_C_TER"/>
    <property type="match status" value="1"/>
</dbReference>
<dbReference type="InterPro" id="IPR003587">
    <property type="entry name" value="Hint_dom_N"/>
</dbReference>
<accession>A0ABV8S783</accession>
<dbReference type="InterPro" id="IPR030934">
    <property type="entry name" value="Intein_C"/>
</dbReference>
<dbReference type="InterPro" id="IPR011044">
    <property type="entry name" value="Quino_amine_DH_bsu"/>
</dbReference>
<gene>
    <name evidence="4" type="ORF">ACFO1S_04510</name>
</gene>
<feature type="domain" description="Hint" evidence="3">
    <location>
        <begin position="2273"/>
        <end position="2367"/>
    </location>
</feature>
<feature type="compositionally biased region" description="Basic and acidic residues" evidence="2">
    <location>
        <begin position="2426"/>
        <end position="2436"/>
    </location>
</feature>
<dbReference type="Pfam" id="PF20148">
    <property type="entry name" value="DUF6531"/>
    <property type="match status" value="1"/>
</dbReference>
<keyword evidence="5" id="KW-1185">Reference proteome</keyword>
<evidence type="ECO:0000256" key="2">
    <source>
        <dbReference type="SAM" id="MobiDB-lite"/>
    </source>
</evidence>
<evidence type="ECO:0000313" key="5">
    <source>
        <dbReference type="Proteomes" id="UP001595755"/>
    </source>
</evidence>
<dbReference type="Gene3D" id="3.90.930.1">
    <property type="match status" value="2"/>
</dbReference>
<proteinExistence type="predicted"/>
<dbReference type="Gene3D" id="2.180.10.10">
    <property type="entry name" value="RHS repeat-associated core"/>
    <property type="match status" value="5"/>
</dbReference>
<evidence type="ECO:0000313" key="4">
    <source>
        <dbReference type="EMBL" id="MFC4302703.1"/>
    </source>
</evidence>
<evidence type="ECO:0000256" key="1">
    <source>
        <dbReference type="ARBA" id="ARBA00022737"/>
    </source>
</evidence>
<dbReference type="EMBL" id="JBHSED010000004">
    <property type="protein sequence ID" value="MFC4302703.1"/>
    <property type="molecule type" value="Genomic_DNA"/>
</dbReference>
<dbReference type="InterPro" id="IPR006530">
    <property type="entry name" value="YD"/>
</dbReference>
<dbReference type="Proteomes" id="UP001595755">
    <property type="component" value="Unassembled WGS sequence"/>
</dbReference>